<feature type="non-terminal residue" evidence="2">
    <location>
        <position position="1"/>
    </location>
</feature>
<gene>
    <name evidence="2" type="ORF">CR513_47224</name>
</gene>
<feature type="compositionally biased region" description="Low complexity" evidence="1">
    <location>
        <begin position="1"/>
        <end position="14"/>
    </location>
</feature>
<keyword evidence="3" id="KW-1185">Reference proteome</keyword>
<comment type="caution">
    <text evidence="2">The sequence shown here is derived from an EMBL/GenBank/DDBJ whole genome shotgun (WGS) entry which is preliminary data.</text>
</comment>
<name>A0A371F4I5_MUCPR</name>
<evidence type="ECO:0000313" key="3">
    <source>
        <dbReference type="Proteomes" id="UP000257109"/>
    </source>
</evidence>
<reference evidence="2" key="1">
    <citation type="submission" date="2018-05" db="EMBL/GenBank/DDBJ databases">
        <title>Draft genome of Mucuna pruriens seed.</title>
        <authorList>
            <person name="Nnadi N.E."/>
            <person name="Vos R."/>
            <person name="Hasami M.H."/>
            <person name="Devisetty U.K."/>
            <person name="Aguiy J.C."/>
        </authorList>
    </citation>
    <scope>NUCLEOTIDE SEQUENCE [LARGE SCALE GENOMIC DNA]</scope>
    <source>
        <strain evidence="2">JCA_2017</strain>
    </source>
</reference>
<dbReference type="AlphaFoldDB" id="A0A371F4I5"/>
<dbReference type="Proteomes" id="UP000257109">
    <property type="component" value="Unassembled WGS sequence"/>
</dbReference>
<feature type="region of interest" description="Disordered" evidence="1">
    <location>
        <begin position="1"/>
        <end position="28"/>
    </location>
</feature>
<evidence type="ECO:0000313" key="2">
    <source>
        <dbReference type="EMBL" id="RDX73204.1"/>
    </source>
</evidence>
<protein>
    <submittedName>
        <fullName evidence="2">Uncharacterized protein</fullName>
    </submittedName>
</protein>
<accession>A0A371F4I5</accession>
<proteinExistence type="predicted"/>
<dbReference type="EMBL" id="QJKJ01010610">
    <property type="protein sequence ID" value="RDX73204.1"/>
    <property type="molecule type" value="Genomic_DNA"/>
</dbReference>
<feature type="compositionally biased region" description="Polar residues" evidence="1">
    <location>
        <begin position="15"/>
        <end position="28"/>
    </location>
</feature>
<organism evidence="2 3">
    <name type="scientific">Mucuna pruriens</name>
    <name type="common">Velvet bean</name>
    <name type="synonym">Dolichos pruriens</name>
    <dbReference type="NCBI Taxonomy" id="157652"/>
    <lineage>
        <taxon>Eukaryota</taxon>
        <taxon>Viridiplantae</taxon>
        <taxon>Streptophyta</taxon>
        <taxon>Embryophyta</taxon>
        <taxon>Tracheophyta</taxon>
        <taxon>Spermatophyta</taxon>
        <taxon>Magnoliopsida</taxon>
        <taxon>eudicotyledons</taxon>
        <taxon>Gunneridae</taxon>
        <taxon>Pentapetalae</taxon>
        <taxon>rosids</taxon>
        <taxon>fabids</taxon>
        <taxon>Fabales</taxon>
        <taxon>Fabaceae</taxon>
        <taxon>Papilionoideae</taxon>
        <taxon>50 kb inversion clade</taxon>
        <taxon>NPAAA clade</taxon>
        <taxon>indigoferoid/millettioid clade</taxon>
        <taxon>Phaseoleae</taxon>
        <taxon>Mucuna</taxon>
    </lineage>
</organism>
<sequence length="62" mass="6851">MDKHSTVVSETESSPTLSRLSKTESSPTLLRPSLHLAETITFVTNDYDSFEYSSANNSAKLE</sequence>
<evidence type="ECO:0000256" key="1">
    <source>
        <dbReference type="SAM" id="MobiDB-lite"/>
    </source>
</evidence>